<feature type="region of interest" description="Disordered" evidence="1">
    <location>
        <begin position="29"/>
        <end position="58"/>
    </location>
</feature>
<feature type="compositionally biased region" description="Low complexity" evidence="1">
    <location>
        <begin position="111"/>
        <end position="122"/>
    </location>
</feature>
<evidence type="ECO:0000256" key="1">
    <source>
        <dbReference type="SAM" id="MobiDB-lite"/>
    </source>
</evidence>
<gene>
    <name evidence="2" type="ORF">HINF_LOCUS34937</name>
</gene>
<evidence type="ECO:0000313" key="2">
    <source>
        <dbReference type="EMBL" id="CAL6033374.1"/>
    </source>
</evidence>
<feature type="region of interest" description="Disordered" evidence="1">
    <location>
        <begin position="95"/>
        <end position="126"/>
    </location>
</feature>
<comment type="caution">
    <text evidence="2">The sequence shown here is derived from an EMBL/GenBank/DDBJ whole genome shotgun (WGS) entry which is preliminary data.</text>
</comment>
<accession>A0ABP1J9X5</accession>
<proteinExistence type="predicted"/>
<evidence type="ECO:0000313" key="3">
    <source>
        <dbReference type="Proteomes" id="UP001642409"/>
    </source>
</evidence>
<sequence>MAREALTPPQTPAPARSLLASAALTTQFAKTASAPGKRPRPRAAPPVPGPKFYNPGPAKIVRRDPSRASTSYLAWLNPPVKSTTGPALTNSLRERAGARAPAALRETTTKSASTVLESASSSPEPPALPSALLVLGPKFCNQERAKNVQQISYQVLIKYLVWLVQLNTVTEALLWLRINASVLLTVSLVQIIRCALIAGGLEKQFWEANVFRALHLRYSNKEHAKMQPQLQRVLEQKFSQAENARNVLLTTFHPQINQHVQRVPQSSSTGLSTFQLERASVHKSSVSMVLIIIFVRIAGETARQSGSPVVLLVLLAVSSILLRTSASRLPLSFLRTNLGGSWASRSSRSLFCC</sequence>
<name>A0ABP1J9X5_9EUKA</name>
<reference evidence="2 3" key="1">
    <citation type="submission" date="2024-07" db="EMBL/GenBank/DDBJ databases">
        <authorList>
            <person name="Akdeniz Z."/>
        </authorList>
    </citation>
    <scope>NUCLEOTIDE SEQUENCE [LARGE SCALE GENOMIC DNA]</scope>
</reference>
<protein>
    <submittedName>
        <fullName evidence="2">Hypothetical_protein</fullName>
    </submittedName>
</protein>
<dbReference type="EMBL" id="CAXDID020000125">
    <property type="protein sequence ID" value="CAL6033374.1"/>
    <property type="molecule type" value="Genomic_DNA"/>
</dbReference>
<organism evidence="2 3">
    <name type="scientific">Hexamita inflata</name>
    <dbReference type="NCBI Taxonomy" id="28002"/>
    <lineage>
        <taxon>Eukaryota</taxon>
        <taxon>Metamonada</taxon>
        <taxon>Diplomonadida</taxon>
        <taxon>Hexamitidae</taxon>
        <taxon>Hexamitinae</taxon>
        <taxon>Hexamita</taxon>
    </lineage>
</organism>
<keyword evidence="3" id="KW-1185">Reference proteome</keyword>
<dbReference type="Proteomes" id="UP001642409">
    <property type="component" value="Unassembled WGS sequence"/>
</dbReference>